<sequence>MPRIQGTSYRRWHRRGGKYRRVQSFPTDTMLQRVRAAFVMSLPTVTWTQFGVIYRLHNKGDFSGTLEHTHEAILETTDAAIDARARLWNITDGVEVSGSRIATKETTPTRVRSGPLMIPDGDKEYRSEFGS</sequence>
<organism evidence="1">
    <name type="scientific">marine sediment metagenome</name>
    <dbReference type="NCBI Taxonomy" id="412755"/>
    <lineage>
        <taxon>unclassified sequences</taxon>
        <taxon>metagenomes</taxon>
        <taxon>ecological metagenomes</taxon>
    </lineage>
</organism>
<name>A0A0F9R338_9ZZZZ</name>
<accession>A0A0F9R338</accession>
<comment type="caution">
    <text evidence="1">The sequence shown here is derived from an EMBL/GenBank/DDBJ whole genome shotgun (WGS) entry which is preliminary data.</text>
</comment>
<gene>
    <name evidence="1" type="ORF">LCGC14_0943170</name>
</gene>
<protein>
    <submittedName>
        <fullName evidence="1">Uncharacterized protein</fullName>
    </submittedName>
</protein>
<dbReference type="AlphaFoldDB" id="A0A0F9R338"/>
<proteinExistence type="predicted"/>
<dbReference type="EMBL" id="LAZR01003310">
    <property type="protein sequence ID" value="KKN19696.1"/>
    <property type="molecule type" value="Genomic_DNA"/>
</dbReference>
<evidence type="ECO:0000313" key="1">
    <source>
        <dbReference type="EMBL" id="KKN19696.1"/>
    </source>
</evidence>
<reference evidence="1" key="1">
    <citation type="journal article" date="2015" name="Nature">
        <title>Complex archaea that bridge the gap between prokaryotes and eukaryotes.</title>
        <authorList>
            <person name="Spang A."/>
            <person name="Saw J.H."/>
            <person name="Jorgensen S.L."/>
            <person name="Zaremba-Niedzwiedzka K."/>
            <person name="Martijn J."/>
            <person name="Lind A.E."/>
            <person name="van Eijk R."/>
            <person name="Schleper C."/>
            <person name="Guy L."/>
            <person name="Ettema T.J."/>
        </authorList>
    </citation>
    <scope>NUCLEOTIDE SEQUENCE</scope>
</reference>